<keyword evidence="3" id="KW-1185">Reference proteome</keyword>
<keyword evidence="1" id="KW-0812">Transmembrane</keyword>
<sequence>MFSTYFGLFILLIVMMMLYIYLSVYFTHLHQQTYNNTPFNTHNMNLIFERHGLTNCTETKLPCVLDEQCNENCTKINNLGTLECNEGFCQVRDPNVAGQPDDFDCNAEVGLIKVFIANEFVINQLCISTYRDVFDDFGKPRPYVCDNGTLSVNLTIRPFVPSNCVCLAGFTRMLFNQTSYARAVPVCIPNNLMSLFAKVYEQI</sequence>
<dbReference type="Proteomes" id="UP000201861">
    <property type="component" value="Segment"/>
</dbReference>
<dbReference type="EMBL" id="KR011717">
    <property type="protein sequence ID" value="AKR17382.1"/>
    <property type="molecule type" value="Genomic_DNA"/>
</dbReference>
<keyword evidence="1" id="KW-1133">Transmembrane helix</keyword>
<gene>
    <name evidence="2" type="primary">pif-3</name>
</gene>
<protein>
    <submittedName>
        <fullName evidence="2">PIF-3</fullName>
    </submittedName>
</protein>
<dbReference type="RefSeq" id="YP_009250076.1">
    <property type="nucleotide sequence ID" value="NC_029997.2"/>
</dbReference>
<evidence type="ECO:0000256" key="1">
    <source>
        <dbReference type="SAM" id="Phobius"/>
    </source>
</evidence>
<dbReference type="GeneID" id="27429881"/>
<feature type="transmembrane region" description="Helical" evidence="1">
    <location>
        <begin position="6"/>
        <end position="26"/>
    </location>
</feature>
<evidence type="ECO:0000313" key="3">
    <source>
        <dbReference type="Proteomes" id="UP000201861"/>
    </source>
</evidence>
<name>A0A161C6Z0_9ABAC</name>
<keyword evidence="1" id="KW-0472">Membrane</keyword>
<proteinExistence type="predicted"/>
<evidence type="ECO:0000313" key="2">
    <source>
        <dbReference type="EMBL" id="AKR17382.1"/>
    </source>
</evidence>
<organism evidence="2 3">
    <name type="scientific">Urbanus proteus nucleopolyhedrovirus</name>
    <dbReference type="NCBI Taxonomy" id="1675866"/>
    <lineage>
        <taxon>Viruses</taxon>
        <taxon>Viruses incertae sedis</taxon>
        <taxon>Naldaviricetes</taxon>
        <taxon>Lefavirales</taxon>
        <taxon>Baculoviridae</taxon>
        <taxon>Alphabaculovirus</taxon>
        <taxon>Alphabaculovirus urprotei</taxon>
    </lineage>
</organism>
<accession>A0A161C6Z0</accession>
<dbReference type="Pfam" id="PF05006">
    <property type="entry name" value="PIF3"/>
    <property type="match status" value="1"/>
</dbReference>
<dbReference type="OrthoDB" id="9997at10239"/>
<reference evidence="2" key="1">
    <citation type="submission" date="2017-04" db="EMBL/GenBank/DDBJ databases">
        <title>Complete genome sequence of Urbanus proteus nucleopolyhedrovirus (UrprNPV).</title>
        <authorList>
            <person name="Santos E.R."/>
            <person name="Melo F.L."/>
            <person name="Sosa-Gomez D.R."/>
            <person name="Ribeiro B.M."/>
            <person name="Ardisson-Araujo D.M.P."/>
        </authorList>
    </citation>
    <scope>NUCLEOTIDE SEQUENCE [LARGE SCALE GENOMIC DNA]</scope>
    <source>
        <strain evidence="2">Southern Brazil</strain>
    </source>
</reference>
<dbReference type="InterPro" id="IPR007703">
    <property type="entry name" value="PIF3"/>
</dbReference>
<dbReference type="KEGG" id="vg:27429881"/>